<dbReference type="Proteomes" id="UP001153321">
    <property type="component" value="Chromosome 17"/>
</dbReference>
<name>A0A9P0I395_SPOLI</name>
<dbReference type="AlphaFoldDB" id="A0A9P0I395"/>
<dbReference type="InterPro" id="IPR004244">
    <property type="entry name" value="Transposase_22"/>
</dbReference>
<evidence type="ECO:0000313" key="4">
    <source>
        <dbReference type="EMBL" id="CAH1638160.1"/>
    </source>
</evidence>
<feature type="coiled-coil region" evidence="1">
    <location>
        <begin position="82"/>
        <end position="158"/>
    </location>
</feature>
<protein>
    <recommendedName>
        <fullName evidence="3">FP protein C-terminal domain-containing protein</fullName>
    </recommendedName>
</protein>
<keyword evidence="5" id="KW-1185">Reference proteome</keyword>
<dbReference type="PANTHER" id="PTHR11505">
    <property type="entry name" value="L1 TRANSPOSABLE ELEMENT-RELATED"/>
    <property type="match status" value="1"/>
</dbReference>
<sequence>MAGVQHSPPNTPKSKGSLGLTQTQSEPDINSAAKISDYVNVNRNKRPRQGDSPQGELEFGELEADKNNQDISCTLAEQTTLMASLLRDIAEVKSQNNQIKASNAQIRETNEEIMKSMSFMNSQFEDMKKEIGELRQDRRIQQNYIENLEKKILDLQHKSRSSAIEIRNIPQENSESFTSLMKTVCKIGNVVGLPIPESDIRDIYRLPGKSISPTAPRPVIAEFTKVQTKQEIISATRLFNKGKGKEEKLNTSLIGIQGKPQPFYIAEQLPATTKKLFYQAREFAKSKAYKYCWISNGNVFLRKQEGDKQIIIHSEKCLQDLGNTNI</sequence>
<accession>A0A9P0I395</accession>
<evidence type="ECO:0000256" key="1">
    <source>
        <dbReference type="SAM" id="Coils"/>
    </source>
</evidence>
<feature type="compositionally biased region" description="Polar residues" evidence="2">
    <location>
        <begin position="19"/>
        <end position="28"/>
    </location>
</feature>
<evidence type="ECO:0000313" key="5">
    <source>
        <dbReference type="Proteomes" id="UP001153321"/>
    </source>
</evidence>
<reference evidence="4" key="1">
    <citation type="submission" date="2022-02" db="EMBL/GenBank/DDBJ databases">
        <authorList>
            <person name="King R."/>
        </authorList>
    </citation>
    <scope>NUCLEOTIDE SEQUENCE</scope>
</reference>
<evidence type="ECO:0000256" key="2">
    <source>
        <dbReference type="SAM" id="MobiDB-lite"/>
    </source>
</evidence>
<feature type="domain" description="FP protein C-terminal" evidence="3">
    <location>
        <begin position="271"/>
        <end position="321"/>
    </location>
</feature>
<gene>
    <name evidence="4" type="ORF">SPLIT_LOCUS3518</name>
</gene>
<organism evidence="4 5">
    <name type="scientific">Spodoptera littoralis</name>
    <name type="common">Egyptian cotton leafworm</name>
    <dbReference type="NCBI Taxonomy" id="7109"/>
    <lineage>
        <taxon>Eukaryota</taxon>
        <taxon>Metazoa</taxon>
        <taxon>Ecdysozoa</taxon>
        <taxon>Arthropoda</taxon>
        <taxon>Hexapoda</taxon>
        <taxon>Insecta</taxon>
        <taxon>Pterygota</taxon>
        <taxon>Neoptera</taxon>
        <taxon>Endopterygota</taxon>
        <taxon>Lepidoptera</taxon>
        <taxon>Glossata</taxon>
        <taxon>Ditrysia</taxon>
        <taxon>Noctuoidea</taxon>
        <taxon>Noctuidae</taxon>
        <taxon>Amphipyrinae</taxon>
        <taxon>Spodoptera</taxon>
    </lineage>
</organism>
<dbReference type="EMBL" id="LR824548">
    <property type="protein sequence ID" value="CAH1638160.1"/>
    <property type="molecule type" value="Genomic_DNA"/>
</dbReference>
<feature type="region of interest" description="Disordered" evidence="2">
    <location>
        <begin position="1"/>
        <end position="56"/>
    </location>
</feature>
<evidence type="ECO:0000259" key="3">
    <source>
        <dbReference type="Pfam" id="PF25298"/>
    </source>
</evidence>
<keyword evidence="1" id="KW-0175">Coiled coil</keyword>
<dbReference type="InterPro" id="IPR057251">
    <property type="entry name" value="FP_C"/>
</dbReference>
<dbReference type="Pfam" id="PF25298">
    <property type="entry name" value="Baculo_FP_2nd"/>
    <property type="match status" value="1"/>
</dbReference>
<proteinExistence type="predicted"/>